<keyword evidence="2" id="KW-0472">Membrane</keyword>
<keyword evidence="4" id="KW-1185">Reference proteome</keyword>
<feature type="region of interest" description="Disordered" evidence="1">
    <location>
        <begin position="208"/>
        <end position="247"/>
    </location>
</feature>
<feature type="compositionally biased region" description="Basic and acidic residues" evidence="1">
    <location>
        <begin position="232"/>
        <end position="247"/>
    </location>
</feature>
<protein>
    <submittedName>
        <fullName evidence="3">Uncharacterized protein</fullName>
    </submittedName>
</protein>
<name>A0A8K0UQS7_9AGAR</name>
<evidence type="ECO:0000256" key="1">
    <source>
        <dbReference type="SAM" id="MobiDB-lite"/>
    </source>
</evidence>
<proteinExistence type="predicted"/>
<organism evidence="3 4">
    <name type="scientific">Cristinia sonorae</name>
    <dbReference type="NCBI Taxonomy" id="1940300"/>
    <lineage>
        <taxon>Eukaryota</taxon>
        <taxon>Fungi</taxon>
        <taxon>Dikarya</taxon>
        <taxon>Basidiomycota</taxon>
        <taxon>Agaricomycotina</taxon>
        <taxon>Agaricomycetes</taxon>
        <taxon>Agaricomycetidae</taxon>
        <taxon>Agaricales</taxon>
        <taxon>Pleurotineae</taxon>
        <taxon>Stephanosporaceae</taxon>
        <taxon>Cristinia</taxon>
    </lineage>
</organism>
<evidence type="ECO:0000313" key="4">
    <source>
        <dbReference type="Proteomes" id="UP000813824"/>
    </source>
</evidence>
<evidence type="ECO:0000313" key="3">
    <source>
        <dbReference type="EMBL" id="KAH8101859.1"/>
    </source>
</evidence>
<gene>
    <name evidence="3" type="ORF">BXZ70DRAFT_80917</name>
</gene>
<feature type="compositionally biased region" description="Low complexity" evidence="1">
    <location>
        <begin position="209"/>
        <end position="230"/>
    </location>
</feature>
<accession>A0A8K0UQS7</accession>
<feature type="transmembrane region" description="Helical" evidence="2">
    <location>
        <begin position="161"/>
        <end position="185"/>
    </location>
</feature>
<keyword evidence="2" id="KW-1133">Transmembrane helix</keyword>
<keyword evidence="2" id="KW-0812">Transmembrane</keyword>
<dbReference type="AlphaFoldDB" id="A0A8K0UQS7"/>
<evidence type="ECO:0000256" key="2">
    <source>
        <dbReference type="SAM" id="Phobius"/>
    </source>
</evidence>
<reference evidence="3" key="1">
    <citation type="journal article" date="2021" name="New Phytol.">
        <title>Evolutionary innovations through gain and loss of genes in the ectomycorrhizal Boletales.</title>
        <authorList>
            <person name="Wu G."/>
            <person name="Miyauchi S."/>
            <person name="Morin E."/>
            <person name="Kuo A."/>
            <person name="Drula E."/>
            <person name="Varga T."/>
            <person name="Kohler A."/>
            <person name="Feng B."/>
            <person name="Cao Y."/>
            <person name="Lipzen A."/>
            <person name="Daum C."/>
            <person name="Hundley H."/>
            <person name="Pangilinan J."/>
            <person name="Johnson J."/>
            <person name="Barry K."/>
            <person name="LaButti K."/>
            <person name="Ng V."/>
            <person name="Ahrendt S."/>
            <person name="Min B."/>
            <person name="Choi I.G."/>
            <person name="Park H."/>
            <person name="Plett J.M."/>
            <person name="Magnuson J."/>
            <person name="Spatafora J.W."/>
            <person name="Nagy L.G."/>
            <person name="Henrissat B."/>
            <person name="Grigoriev I.V."/>
            <person name="Yang Z.L."/>
            <person name="Xu J."/>
            <person name="Martin F.M."/>
        </authorList>
    </citation>
    <scope>NUCLEOTIDE SEQUENCE</scope>
    <source>
        <strain evidence="3">KKN 215</strain>
    </source>
</reference>
<sequence length="247" mass="26667">MGFIDNRDPRVQYIGLWGFFPLDSDQEDVLNNTLSSTTYGSSSFRMTFDLNDLDGSIPDPLPEDTGLTISVCGGIANTPLDQNLTVSFTVDDDEPEKLSLGDYPLGNCYFQSPVVEITGTHLLTVNVTDASPSRGTLFFDYASVNTAPLAKSSSSRKSKSAGAIAGIVIGVVVFLVICIAALWAWRRKARRKAYIASRAKDLEHRMAVLSAKKSTSPPAAGPAPSTLTPTDNKVDPFRATQDERQPS</sequence>
<dbReference type="EMBL" id="JAEVFJ010000011">
    <property type="protein sequence ID" value="KAH8101859.1"/>
    <property type="molecule type" value="Genomic_DNA"/>
</dbReference>
<comment type="caution">
    <text evidence="3">The sequence shown here is derived from an EMBL/GenBank/DDBJ whole genome shotgun (WGS) entry which is preliminary data.</text>
</comment>
<dbReference type="Proteomes" id="UP000813824">
    <property type="component" value="Unassembled WGS sequence"/>
</dbReference>